<organism evidence="5">
    <name type="scientific">hydrothermal vent metagenome</name>
    <dbReference type="NCBI Taxonomy" id="652676"/>
    <lineage>
        <taxon>unclassified sequences</taxon>
        <taxon>metagenomes</taxon>
        <taxon>ecological metagenomes</taxon>
    </lineage>
</organism>
<keyword evidence="2" id="KW-0547">Nucleotide-binding</keyword>
<proteinExistence type="predicted"/>
<evidence type="ECO:0000256" key="1">
    <source>
        <dbReference type="ARBA" id="ARBA00022448"/>
    </source>
</evidence>
<dbReference type="SUPFAM" id="SSF52540">
    <property type="entry name" value="P-loop containing nucleoside triphosphate hydrolases"/>
    <property type="match status" value="1"/>
</dbReference>
<evidence type="ECO:0000256" key="3">
    <source>
        <dbReference type="ARBA" id="ARBA00022840"/>
    </source>
</evidence>
<dbReference type="AlphaFoldDB" id="A0A3B1CFF6"/>
<dbReference type="InterPro" id="IPR027417">
    <property type="entry name" value="P-loop_NTPase"/>
</dbReference>
<feature type="domain" description="ABC transporter" evidence="4">
    <location>
        <begin position="7"/>
        <end position="240"/>
    </location>
</feature>
<dbReference type="EMBL" id="UOGE01000085">
    <property type="protein sequence ID" value="VAX23463.1"/>
    <property type="molecule type" value="Genomic_DNA"/>
</dbReference>
<dbReference type="FunFam" id="3.40.50.300:FF:000134">
    <property type="entry name" value="Iron-enterobactin ABC transporter ATP-binding protein"/>
    <property type="match status" value="1"/>
</dbReference>
<dbReference type="InterPro" id="IPR003439">
    <property type="entry name" value="ABC_transporter-like_ATP-bd"/>
</dbReference>
<name>A0A3B1CFF6_9ZZZZ</name>
<dbReference type="Gene3D" id="3.40.50.300">
    <property type="entry name" value="P-loop containing nucleotide triphosphate hydrolases"/>
    <property type="match status" value="1"/>
</dbReference>
<gene>
    <name evidence="5" type="ORF">MNBD_NITROSPINAE02-335</name>
</gene>
<dbReference type="PANTHER" id="PTHR42734">
    <property type="entry name" value="METAL TRANSPORT SYSTEM ATP-BINDING PROTEIN TM_0124-RELATED"/>
    <property type="match status" value="1"/>
</dbReference>
<keyword evidence="1" id="KW-0813">Transport</keyword>
<dbReference type="InterPro" id="IPR003593">
    <property type="entry name" value="AAA+_ATPase"/>
</dbReference>
<dbReference type="PROSITE" id="PS50893">
    <property type="entry name" value="ABC_TRANSPORTER_2"/>
    <property type="match status" value="1"/>
</dbReference>
<dbReference type="GO" id="GO:0016887">
    <property type="term" value="F:ATP hydrolysis activity"/>
    <property type="evidence" value="ECO:0007669"/>
    <property type="project" value="InterPro"/>
</dbReference>
<evidence type="ECO:0000259" key="4">
    <source>
        <dbReference type="PROSITE" id="PS50893"/>
    </source>
</evidence>
<sequence length="263" mass="28427">MKRLNVVDVQNLSVSFGKQIALSDITFTIQSGKFTGLIGPNGAGKSTLLKTLLGLVQPDSGTVKVFGHPPGKAHNLIGYVPQTSRFEANFPITARGVIMMGRYSLIGAGRFPGKKDSDEVDEAIELVGISELADKKFGMLSGGAKQKVLIARSIASKPRLLLLDEPATGVDAPSQDNFYRLLHTLQSDLDITVVLVSHDIGVITSHVEEMICINQRVFCHGSPPDVVKDGLIGKAYGADAEVIMHDHNVPHRTVRNHQSQEKQ</sequence>
<dbReference type="InterPro" id="IPR050153">
    <property type="entry name" value="Metal_Ion_Import_ABC"/>
</dbReference>
<reference evidence="5" key="1">
    <citation type="submission" date="2018-06" db="EMBL/GenBank/DDBJ databases">
        <authorList>
            <person name="Zhirakovskaya E."/>
        </authorList>
    </citation>
    <scope>NUCLEOTIDE SEQUENCE</scope>
</reference>
<evidence type="ECO:0000313" key="5">
    <source>
        <dbReference type="EMBL" id="VAX23463.1"/>
    </source>
</evidence>
<dbReference type="Pfam" id="PF00005">
    <property type="entry name" value="ABC_tran"/>
    <property type="match status" value="1"/>
</dbReference>
<keyword evidence="3" id="KW-0067">ATP-binding</keyword>
<protein>
    <recommendedName>
        <fullName evidence="4">ABC transporter domain-containing protein</fullName>
    </recommendedName>
</protein>
<dbReference type="GO" id="GO:0005524">
    <property type="term" value="F:ATP binding"/>
    <property type="evidence" value="ECO:0007669"/>
    <property type="project" value="UniProtKB-KW"/>
</dbReference>
<dbReference type="SMART" id="SM00382">
    <property type="entry name" value="AAA"/>
    <property type="match status" value="1"/>
</dbReference>
<dbReference type="CDD" id="cd03235">
    <property type="entry name" value="ABC_Metallic_Cations"/>
    <property type="match status" value="1"/>
</dbReference>
<accession>A0A3B1CFF6</accession>
<evidence type="ECO:0000256" key="2">
    <source>
        <dbReference type="ARBA" id="ARBA00022741"/>
    </source>
</evidence>